<dbReference type="EMBL" id="BARU01017663">
    <property type="protein sequence ID" value="GAH61572.1"/>
    <property type="molecule type" value="Genomic_DNA"/>
</dbReference>
<dbReference type="GO" id="GO:0004612">
    <property type="term" value="F:phosphoenolpyruvate carboxykinase (ATP) activity"/>
    <property type="evidence" value="ECO:0007669"/>
    <property type="project" value="InterPro"/>
</dbReference>
<accession>X1GWP5</accession>
<dbReference type="GO" id="GO:0006094">
    <property type="term" value="P:gluconeogenesis"/>
    <property type="evidence" value="ECO:0007669"/>
    <property type="project" value="InterPro"/>
</dbReference>
<dbReference type="AlphaFoldDB" id="X1GWP5"/>
<dbReference type="GO" id="GO:0005524">
    <property type="term" value="F:ATP binding"/>
    <property type="evidence" value="ECO:0007669"/>
    <property type="project" value="InterPro"/>
</dbReference>
<comment type="caution">
    <text evidence="1">The sequence shown here is derived from an EMBL/GenBank/DDBJ whole genome shotgun (WGS) entry which is preliminary data.</text>
</comment>
<reference evidence="1" key="1">
    <citation type="journal article" date="2014" name="Front. Microbiol.">
        <title>High frequency of phylogenetically diverse reductive dehalogenase-homologous genes in deep subseafloor sedimentary metagenomes.</title>
        <authorList>
            <person name="Kawai M."/>
            <person name="Futagami T."/>
            <person name="Toyoda A."/>
            <person name="Takaki Y."/>
            <person name="Nishi S."/>
            <person name="Hori S."/>
            <person name="Arai W."/>
            <person name="Tsubouchi T."/>
            <person name="Morono Y."/>
            <person name="Uchiyama I."/>
            <person name="Ito T."/>
            <person name="Fujiyama A."/>
            <person name="Inagaki F."/>
            <person name="Takami H."/>
        </authorList>
    </citation>
    <scope>NUCLEOTIDE SEQUENCE</scope>
    <source>
        <strain evidence="1">Expedition CK06-06</strain>
    </source>
</reference>
<dbReference type="SUPFAM" id="SSF53795">
    <property type="entry name" value="PEP carboxykinase-like"/>
    <property type="match status" value="1"/>
</dbReference>
<evidence type="ECO:0000313" key="1">
    <source>
        <dbReference type="EMBL" id="GAH61572.1"/>
    </source>
</evidence>
<dbReference type="InterPro" id="IPR001272">
    <property type="entry name" value="PEP_carboxykinase_ATP"/>
</dbReference>
<dbReference type="Pfam" id="PF01293">
    <property type="entry name" value="PEPCK_ATP"/>
    <property type="match status" value="1"/>
</dbReference>
<evidence type="ECO:0008006" key="2">
    <source>
        <dbReference type="Google" id="ProtNLM"/>
    </source>
</evidence>
<organism evidence="1">
    <name type="scientific">marine sediment metagenome</name>
    <dbReference type="NCBI Taxonomy" id="412755"/>
    <lineage>
        <taxon>unclassified sequences</taxon>
        <taxon>metagenomes</taxon>
        <taxon>ecological metagenomes</taxon>
    </lineage>
</organism>
<feature type="non-terminal residue" evidence="1">
    <location>
        <position position="1"/>
    </location>
</feature>
<dbReference type="InterPro" id="IPR013035">
    <property type="entry name" value="PEP_carboxykinase_C"/>
</dbReference>
<proteinExistence type="predicted"/>
<name>X1GWP5_9ZZZZ</name>
<dbReference type="Gene3D" id="3.90.228.20">
    <property type="match status" value="1"/>
</dbReference>
<gene>
    <name evidence="1" type="ORF">S03H2_29277</name>
</gene>
<protein>
    <recommendedName>
        <fullName evidence="2">Phosphoenolpyruvate carboxykinase C-terminal P-loop domain-containing protein</fullName>
    </recommendedName>
</protein>
<sequence length="101" mass="11669">CFILNTGKVGGEDRGQKITHKDSLKILEMIAKDKIGWKKDEFWGYEVPVEIPGVDLKRFDLSNYYPEEQVQVLSADLKQERLEWLSQFRSLSRDVITAIAP</sequence>